<dbReference type="Proteomes" id="UP001143910">
    <property type="component" value="Unassembled WGS sequence"/>
</dbReference>
<dbReference type="EMBL" id="JANJQO010001907">
    <property type="protein sequence ID" value="KAJ2968762.1"/>
    <property type="molecule type" value="Genomic_DNA"/>
</dbReference>
<protein>
    <submittedName>
        <fullName evidence="1">Uncharacterized protein</fullName>
    </submittedName>
</protein>
<proteinExistence type="predicted"/>
<gene>
    <name evidence="1" type="ORF">NQ176_g9023</name>
</gene>
<name>A0ACC1MQ11_9HYPO</name>
<evidence type="ECO:0000313" key="2">
    <source>
        <dbReference type="Proteomes" id="UP001143910"/>
    </source>
</evidence>
<reference evidence="1" key="1">
    <citation type="submission" date="2022-08" db="EMBL/GenBank/DDBJ databases">
        <title>Genome Sequence of Lecanicillium fungicola.</title>
        <authorList>
            <person name="Buettner E."/>
        </authorList>
    </citation>
    <scope>NUCLEOTIDE SEQUENCE</scope>
    <source>
        <strain evidence="1">Babe33</strain>
    </source>
</reference>
<organism evidence="1 2">
    <name type="scientific">Zarea fungicola</name>
    <dbReference type="NCBI Taxonomy" id="93591"/>
    <lineage>
        <taxon>Eukaryota</taxon>
        <taxon>Fungi</taxon>
        <taxon>Dikarya</taxon>
        <taxon>Ascomycota</taxon>
        <taxon>Pezizomycotina</taxon>
        <taxon>Sordariomycetes</taxon>
        <taxon>Hypocreomycetidae</taxon>
        <taxon>Hypocreales</taxon>
        <taxon>Cordycipitaceae</taxon>
        <taxon>Zarea</taxon>
    </lineage>
</organism>
<sequence length="104" mass="11568">MADDRASFMKSNTQLDKSNQLDDLAAVARGDNKSRIFDDDFEPKPHNHVLGSLNNQSQRSFTRHSPSPVPSSIGGRRRSQDTSNGSQPPRQQNSSPWQRGAGYE</sequence>
<keyword evidence="2" id="KW-1185">Reference proteome</keyword>
<comment type="caution">
    <text evidence="1">The sequence shown here is derived from an EMBL/GenBank/DDBJ whole genome shotgun (WGS) entry which is preliminary data.</text>
</comment>
<evidence type="ECO:0000313" key="1">
    <source>
        <dbReference type="EMBL" id="KAJ2968762.1"/>
    </source>
</evidence>
<accession>A0ACC1MQ11</accession>